<name>A0A5S9RCX6_MYCVN</name>
<dbReference type="CDD" id="cd04433">
    <property type="entry name" value="AFD_class_I"/>
    <property type="match status" value="1"/>
</dbReference>
<dbReference type="RefSeq" id="WP_159235415.1">
    <property type="nucleotide sequence ID" value="NZ_CACSIP010000075.1"/>
</dbReference>
<dbReference type="GO" id="GO:0031956">
    <property type="term" value="F:medium-chain fatty acid-CoA ligase activity"/>
    <property type="evidence" value="ECO:0007669"/>
    <property type="project" value="TreeGrafter"/>
</dbReference>
<dbReference type="AlphaFoldDB" id="A0A5S9RCX6"/>
<dbReference type="PANTHER" id="PTHR43201">
    <property type="entry name" value="ACYL-COA SYNTHETASE"/>
    <property type="match status" value="1"/>
</dbReference>
<feature type="domain" description="AMP-binding enzyme C-terminal" evidence="2">
    <location>
        <begin position="406"/>
        <end position="481"/>
    </location>
</feature>
<keyword evidence="4" id="KW-1185">Reference proteome</keyword>
<feature type="domain" description="AMP-dependent synthetase/ligase" evidence="1">
    <location>
        <begin position="8"/>
        <end position="358"/>
    </location>
</feature>
<dbReference type="PROSITE" id="PS00455">
    <property type="entry name" value="AMP_BINDING"/>
    <property type="match status" value="1"/>
</dbReference>
<evidence type="ECO:0000313" key="3">
    <source>
        <dbReference type="EMBL" id="CAA0137674.1"/>
    </source>
</evidence>
<dbReference type="EC" id="6.2.1.3" evidence="3"/>
<dbReference type="Pfam" id="PF13193">
    <property type="entry name" value="AMP-binding_C"/>
    <property type="match status" value="1"/>
</dbReference>
<dbReference type="Proteomes" id="UP000430146">
    <property type="component" value="Unassembled WGS sequence"/>
</dbReference>
<dbReference type="GO" id="GO:0004467">
    <property type="term" value="F:long-chain fatty acid-CoA ligase activity"/>
    <property type="evidence" value="ECO:0007669"/>
    <property type="project" value="UniProtKB-EC"/>
</dbReference>
<evidence type="ECO:0000259" key="2">
    <source>
        <dbReference type="Pfam" id="PF13193"/>
    </source>
</evidence>
<protein>
    <submittedName>
        <fullName evidence="3">Long-chain-fatty-acid--CoA ligase</fullName>
        <ecNumber evidence="3">6.2.1.3</ecNumber>
    </submittedName>
</protein>
<gene>
    <name evidence="3" type="primary">lcfB_8</name>
    <name evidence="3" type="ORF">AELLOGFF_02342</name>
</gene>
<sequence length="499" mass="53405">MSVSLLLEMAVSADPDRVAVVDAEDRFTCTQLRALSDGGASVIDQSGARSVVYLGVGGAMLPLLIFAAARARRPLTPLNYRLSEKSLSELISRLPDPLIVVDSEYLSRVSPGRNVMTSADFLASCSYADPMHDVADAGDVAIVLFTSGTTSRPKAVELTHSNLTSYVIGTVEFASADHSEAALVCVPPYHIAGVGAAMSNVYAGRKIVYLPRFDPREWLRLVEAEAVTAATVVPTMLDRIVSVLETEPQDLSSLRTLAYGGSKVSLPLLRNALDLMPDVGFVNAYGLTETSSTVSVLTPEDHRIASSSADAEVSRRLASVGRPVPGVEVQVRAGDGSVLAPGETGELFVRGPQVSGHYQEIGSVLDEDGWFPTKDVAMRDDAGYLFLGGRSDDTIIRGGENIAPSEIEDVLVEHPLVHEVVVVGVEDREWGQIIVAVVVPEPGADPAVDDLITWARTALRGSRTPDRIVFRDQLPVTSTGKVLRRLIVEELEAAPSVKR</sequence>
<evidence type="ECO:0000259" key="1">
    <source>
        <dbReference type="Pfam" id="PF00501"/>
    </source>
</evidence>
<dbReference type="Gene3D" id="3.40.50.12780">
    <property type="entry name" value="N-terminal domain of ligase-like"/>
    <property type="match status" value="1"/>
</dbReference>
<keyword evidence="3" id="KW-0436">Ligase</keyword>
<dbReference type="PANTHER" id="PTHR43201:SF32">
    <property type="entry name" value="2-SUCCINYLBENZOATE--COA LIGASE, CHLOROPLASTIC_PEROXISOMAL"/>
    <property type="match status" value="1"/>
</dbReference>
<dbReference type="Pfam" id="PF00501">
    <property type="entry name" value="AMP-binding"/>
    <property type="match status" value="1"/>
</dbReference>
<dbReference type="InterPro" id="IPR025110">
    <property type="entry name" value="AMP-bd_C"/>
</dbReference>
<reference evidence="3 4" key="1">
    <citation type="submission" date="2019-11" db="EMBL/GenBank/DDBJ databases">
        <authorList>
            <person name="Holert J."/>
        </authorList>
    </citation>
    <scope>NUCLEOTIDE SEQUENCE [LARGE SCALE GENOMIC DNA]</scope>
    <source>
        <strain evidence="3">BC8_1</strain>
    </source>
</reference>
<accession>A0A5S9RCX6</accession>
<dbReference type="InterPro" id="IPR045851">
    <property type="entry name" value="AMP-bd_C_sf"/>
</dbReference>
<dbReference type="InterPro" id="IPR042099">
    <property type="entry name" value="ANL_N_sf"/>
</dbReference>
<dbReference type="OrthoDB" id="3564926at2"/>
<dbReference type="SUPFAM" id="SSF56801">
    <property type="entry name" value="Acetyl-CoA synthetase-like"/>
    <property type="match status" value="1"/>
</dbReference>
<dbReference type="EMBL" id="CACSIP010000075">
    <property type="protein sequence ID" value="CAA0137674.1"/>
    <property type="molecule type" value="Genomic_DNA"/>
</dbReference>
<evidence type="ECO:0000313" key="4">
    <source>
        <dbReference type="Proteomes" id="UP000430146"/>
    </source>
</evidence>
<dbReference type="InterPro" id="IPR000873">
    <property type="entry name" value="AMP-dep_synth/lig_dom"/>
</dbReference>
<proteinExistence type="predicted"/>
<dbReference type="InterPro" id="IPR020845">
    <property type="entry name" value="AMP-binding_CS"/>
</dbReference>
<organism evidence="3 4">
    <name type="scientific">Mycolicibacterium vanbaalenii</name>
    <name type="common">Mycobacterium vanbaalenii</name>
    <dbReference type="NCBI Taxonomy" id="110539"/>
    <lineage>
        <taxon>Bacteria</taxon>
        <taxon>Bacillati</taxon>
        <taxon>Actinomycetota</taxon>
        <taxon>Actinomycetes</taxon>
        <taxon>Mycobacteriales</taxon>
        <taxon>Mycobacteriaceae</taxon>
        <taxon>Mycolicibacterium</taxon>
    </lineage>
</organism>
<dbReference type="Gene3D" id="3.30.300.30">
    <property type="match status" value="1"/>
</dbReference>